<protein>
    <recommendedName>
        <fullName evidence="4">Alanine racemase N-terminal domain-containing protein</fullName>
    </recommendedName>
</protein>
<evidence type="ECO:0000259" key="4">
    <source>
        <dbReference type="Pfam" id="PF01168"/>
    </source>
</evidence>
<dbReference type="PROSITE" id="PS00395">
    <property type="entry name" value="ALANINE_RACEMASE"/>
    <property type="match status" value="1"/>
</dbReference>
<dbReference type="InterPro" id="IPR020622">
    <property type="entry name" value="Ala_racemase_pyridoxalP-BS"/>
</dbReference>
<feature type="domain" description="Alanine racemase N-terminal" evidence="4">
    <location>
        <begin position="10"/>
        <end position="57"/>
    </location>
</feature>
<dbReference type="AlphaFoldDB" id="A0A383ABI3"/>
<dbReference type="PANTHER" id="PTHR30511:SF0">
    <property type="entry name" value="ALANINE RACEMASE, CATABOLIC-RELATED"/>
    <property type="match status" value="1"/>
</dbReference>
<gene>
    <name evidence="5" type="ORF">METZ01_LOCUS458080</name>
</gene>
<evidence type="ECO:0000256" key="2">
    <source>
        <dbReference type="ARBA" id="ARBA00022898"/>
    </source>
</evidence>
<evidence type="ECO:0000313" key="5">
    <source>
        <dbReference type="EMBL" id="SVE05226.1"/>
    </source>
</evidence>
<dbReference type="GO" id="GO:0005829">
    <property type="term" value="C:cytosol"/>
    <property type="evidence" value="ECO:0007669"/>
    <property type="project" value="TreeGrafter"/>
</dbReference>
<proteinExistence type="predicted"/>
<accession>A0A383ABI3</accession>
<sequence length="57" mass="6031">MSFRPTRATIDLTALRSNLAHIRSQQPGAALCGVVKADAYGHGAVPLAKILEEEGID</sequence>
<evidence type="ECO:0000256" key="3">
    <source>
        <dbReference type="ARBA" id="ARBA00023235"/>
    </source>
</evidence>
<comment type="cofactor">
    <cofactor evidence="1">
        <name>pyridoxal 5'-phosphate</name>
        <dbReference type="ChEBI" id="CHEBI:597326"/>
    </cofactor>
</comment>
<dbReference type="Gene3D" id="3.20.20.10">
    <property type="entry name" value="Alanine racemase"/>
    <property type="match status" value="1"/>
</dbReference>
<reference evidence="5" key="1">
    <citation type="submission" date="2018-05" db="EMBL/GenBank/DDBJ databases">
        <authorList>
            <person name="Lanie J.A."/>
            <person name="Ng W.-L."/>
            <person name="Kazmierczak K.M."/>
            <person name="Andrzejewski T.M."/>
            <person name="Davidsen T.M."/>
            <person name="Wayne K.J."/>
            <person name="Tettelin H."/>
            <person name="Glass J.I."/>
            <person name="Rusch D."/>
            <person name="Podicherti R."/>
            <person name="Tsui H.-C.T."/>
            <person name="Winkler M.E."/>
        </authorList>
    </citation>
    <scope>NUCLEOTIDE SEQUENCE</scope>
</reference>
<keyword evidence="2" id="KW-0663">Pyridoxal phosphate</keyword>
<dbReference type="InterPro" id="IPR029066">
    <property type="entry name" value="PLP-binding_barrel"/>
</dbReference>
<organism evidence="5">
    <name type="scientific">marine metagenome</name>
    <dbReference type="NCBI Taxonomy" id="408172"/>
    <lineage>
        <taxon>unclassified sequences</taxon>
        <taxon>metagenomes</taxon>
        <taxon>ecological metagenomes</taxon>
    </lineage>
</organism>
<evidence type="ECO:0000256" key="1">
    <source>
        <dbReference type="ARBA" id="ARBA00001933"/>
    </source>
</evidence>
<dbReference type="GO" id="GO:0030170">
    <property type="term" value="F:pyridoxal phosphate binding"/>
    <property type="evidence" value="ECO:0007669"/>
    <property type="project" value="TreeGrafter"/>
</dbReference>
<dbReference type="InterPro" id="IPR001608">
    <property type="entry name" value="Ala_racemase_N"/>
</dbReference>
<name>A0A383ABI3_9ZZZZ</name>
<dbReference type="InterPro" id="IPR000821">
    <property type="entry name" value="Ala_racemase"/>
</dbReference>
<dbReference type="PANTHER" id="PTHR30511">
    <property type="entry name" value="ALANINE RACEMASE"/>
    <property type="match status" value="1"/>
</dbReference>
<dbReference type="Pfam" id="PF01168">
    <property type="entry name" value="Ala_racemase_N"/>
    <property type="match status" value="1"/>
</dbReference>
<feature type="non-terminal residue" evidence="5">
    <location>
        <position position="57"/>
    </location>
</feature>
<keyword evidence="3" id="KW-0413">Isomerase</keyword>
<dbReference type="SUPFAM" id="SSF51419">
    <property type="entry name" value="PLP-binding barrel"/>
    <property type="match status" value="1"/>
</dbReference>
<dbReference type="EMBL" id="UINC01190868">
    <property type="protein sequence ID" value="SVE05226.1"/>
    <property type="molecule type" value="Genomic_DNA"/>
</dbReference>
<dbReference type="GO" id="GO:0008784">
    <property type="term" value="F:alanine racemase activity"/>
    <property type="evidence" value="ECO:0007669"/>
    <property type="project" value="TreeGrafter"/>
</dbReference>